<proteinExistence type="predicted"/>
<keyword evidence="1" id="KW-0472">Membrane</keyword>
<organism evidence="2 3">
    <name type="scientific">Lingula anatina</name>
    <name type="common">Brachiopod</name>
    <name type="synonym">Lingula unguis</name>
    <dbReference type="NCBI Taxonomy" id="7574"/>
    <lineage>
        <taxon>Eukaryota</taxon>
        <taxon>Metazoa</taxon>
        <taxon>Spiralia</taxon>
        <taxon>Lophotrochozoa</taxon>
        <taxon>Brachiopoda</taxon>
        <taxon>Linguliformea</taxon>
        <taxon>Lingulata</taxon>
        <taxon>Lingulida</taxon>
        <taxon>Linguloidea</taxon>
        <taxon>Lingulidae</taxon>
        <taxon>Lingula</taxon>
    </lineage>
</organism>
<dbReference type="KEGG" id="lak:106158741"/>
<name>A0A1S3HXI8_LINAN</name>
<keyword evidence="2" id="KW-1185">Reference proteome</keyword>
<evidence type="ECO:0000313" key="3">
    <source>
        <dbReference type="RefSeq" id="XP_013390276.1"/>
    </source>
</evidence>
<gene>
    <name evidence="3" type="primary">LOC106158741</name>
</gene>
<accession>A0A1S3HXI8</accession>
<evidence type="ECO:0000313" key="2">
    <source>
        <dbReference type="Proteomes" id="UP000085678"/>
    </source>
</evidence>
<dbReference type="AlphaFoldDB" id="A0A1S3HXI8"/>
<dbReference type="InParanoid" id="A0A1S3HXI8"/>
<keyword evidence="1" id="KW-0812">Transmembrane</keyword>
<reference evidence="3" key="1">
    <citation type="submission" date="2025-08" db="UniProtKB">
        <authorList>
            <consortium name="RefSeq"/>
        </authorList>
    </citation>
    <scope>IDENTIFICATION</scope>
    <source>
        <tissue evidence="3">Gonads</tissue>
    </source>
</reference>
<dbReference type="GeneID" id="106158741"/>
<dbReference type="RefSeq" id="XP_013390276.1">
    <property type="nucleotide sequence ID" value="XM_013534822.1"/>
</dbReference>
<sequence>MALVVDKKSKIVQSKLFQQSYDNPAFQNDENVAKLARLAARPSTTSIDIVNTILTQAQTTKSKDNQHPYGNDNVYDIVLGKSSSHLERMTIDSGRLCAWMTFFAMAIGVVIVLVILAEQNDKVMKYNPTPPSLSKNVTGT</sequence>
<feature type="transmembrane region" description="Helical" evidence="1">
    <location>
        <begin position="96"/>
        <end position="117"/>
    </location>
</feature>
<dbReference type="Proteomes" id="UP000085678">
    <property type="component" value="Unplaced"/>
</dbReference>
<protein>
    <submittedName>
        <fullName evidence="3">Uncharacterized protein LOC106158741 isoform X1</fullName>
    </submittedName>
</protein>
<keyword evidence="1" id="KW-1133">Transmembrane helix</keyword>
<evidence type="ECO:0000256" key="1">
    <source>
        <dbReference type="SAM" id="Phobius"/>
    </source>
</evidence>